<dbReference type="InterPro" id="IPR017853">
    <property type="entry name" value="GH"/>
</dbReference>
<dbReference type="Gene3D" id="3.20.20.80">
    <property type="entry name" value="Glycosidases"/>
    <property type="match status" value="1"/>
</dbReference>
<name>A0AA88GV88_NAELO</name>
<comment type="caution">
    <text evidence="2">The sequence shown here is derived from an EMBL/GenBank/DDBJ whole genome shotgun (WGS) entry which is preliminary data.</text>
</comment>
<dbReference type="EMBL" id="PYSW02000012">
    <property type="protein sequence ID" value="KAG2387540.1"/>
    <property type="molecule type" value="Genomic_DNA"/>
</dbReference>
<sequence length="557" mass="62055">MITDLSTHLLIITLCVLLLGWNPYGNNFILLANGKSSSSCVNILSKPFIPDLTPTLRNPLRGFASYEDTYETFTFPQSLEYRYFPLNVLMNSMNNFTFSNTQNNNRDNLEKYLNDVKKRKRQAILRVYLDYPNCCPDGTYNTGVPSFLFQGQNAVTLTPYTEYGGGQSPDYSNERLVSALEAFIQKLGQHYDGDTRIAYIQVGLLGYWGEWHTYPNTNQMAPLSTRWRVLTAFYNAFNVTKILVSQDSMQYFCPPLGNVAFPSIGFHDDAFTDATYSGTTPQDYYFYNRLQSRIPDLNKFLTQNSTNAKVGAVIGGELYPSNQAKIFKSGWTGQNFKIVFRERIKTSVDEYQRALNASVLLGYAFTVNDISLCNATSTSMNLKLNLQNIGSAPFPYPNITLLVSLRNGTLTSDTILSTQSVNIIGVTPSTGVQTFSLNFQWSSSYGVKYSPQVLLRLQSKHVPSEIPIAFAVKGAPTDGSPFVALEDRVQVSNQDTQPEVSKSSTQPNTSPKVSTKTSPKTSRGVNNGQASLAVSDRKQQGPLATFVCVVMLLLLFF</sequence>
<dbReference type="GeneID" id="68093590"/>
<feature type="region of interest" description="Disordered" evidence="1">
    <location>
        <begin position="493"/>
        <end position="527"/>
    </location>
</feature>
<evidence type="ECO:0000256" key="1">
    <source>
        <dbReference type="SAM" id="MobiDB-lite"/>
    </source>
</evidence>
<protein>
    <recommendedName>
        <fullName evidence="4">DUF4832 domain-containing protein</fullName>
    </recommendedName>
</protein>
<dbReference type="AlphaFoldDB" id="A0AA88GV88"/>
<accession>A0AA88GV88</accession>
<dbReference type="Proteomes" id="UP000816034">
    <property type="component" value="Unassembled WGS sequence"/>
</dbReference>
<dbReference type="SUPFAM" id="SSF51445">
    <property type="entry name" value="(Trans)glycosidases"/>
    <property type="match status" value="1"/>
</dbReference>
<evidence type="ECO:0000313" key="2">
    <source>
        <dbReference type="EMBL" id="KAG2387540.1"/>
    </source>
</evidence>
<gene>
    <name evidence="2" type="ORF">C9374_001134</name>
</gene>
<evidence type="ECO:0008006" key="4">
    <source>
        <dbReference type="Google" id="ProtNLM"/>
    </source>
</evidence>
<reference evidence="2 3" key="1">
    <citation type="journal article" date="2018" name="BMC Genomics">
        <title>The genome of Naegleria lovaniensis, the basis for a comparative approach to unravel pathogenicity factors of the human pathogenic amoeba N. fowleri.</title>
        <authorList>
            <person name="Liechti N."/>
            <person name="Schurch N."/>
            <person name="Bruggmann R."/>
            <person name="Wittwer M."/>
        </authorList>
    </citation>
    <scope>NUCLEOTIDE SEQUENCE [LARGE SCALE GENOMIC DNA]</scope>
    <source>
        <strain evidence="2 3">ATCC 30569</strain>
    </source>
</reference>
<keyword evidence="3" id="KW-1185">Reference proteome</keyword>
<organism evidence="2 3">
    <name type="scientific">Naegleria lovaniensis</name>
    <name type="common">Amoeba</name>
    <dbReference type="NCBI Taxonomy" id="51637"/>
    <lineage>
        <taxon>Eukaryota</taxon>
        <taxon>Discoba</taxon>
        <taxon>Heterolobosea</taxon>
        <taxon>Tetramitia</taxon>
        <taxon>Eutetramitia</taxon>
        <taxon>Vahlkampfiidae</taxon>
        <taxon>Naegleria</taxon>
    </lineage>
</organism>
<dbReference type="RefSeq" id="XP_044551532.1">
    <property type="nucleotide sequence ID" value="XM_044686983.1"/>
</dbReference>
<proteinExistence type="predicted"/>
<evidence type="ECO:0000313" key="3">
    <source>
        <dbReference type="Proteomes" id="UP000816034"/>
    </source>
</evidence>